<dbReference type="KEGG" id="ful:C4N20_00325"/>
<reference evidence="1 2" key="1">
    <citation type="submission" date="2018-06" db="EMBL/GenBank/DDBJ databases">
        <authorList>
            <consortium name="Pathogen Informatics"/>
            <person name="Doyle S."/>
        </authorList>
    </citation>
    <scope>NUCLEOTIDE SEQUENCE [LARGE SCALE GENOMIC DNA]</scope>
    <source>
        <strain evidence="1 2">NCTC12112</strain>
    </source>
</reference>
<dbReference type="EMBL" id="LS483487">
    <property type="protein sequence ID" value="SQJ05655.1"/>
    <property type="molecule type" value="Genomic_DNA"/>
</dbReference>
<organism evidence="1 2">
    <name type="scientific">Fusobacterium ulcerans</name>
    <dbReference type="NCBI Taxonomy" id="861"/>
    <lineage>
        <taxon>Bacteria</taxon>
        <taxon>Fusobacteriati</taxon>
        <taxon>Fusobacteriota</taxon>
        <taxon>Fusobacteriia</taxon>
        <taxon>Fusobacteriales</taxon>
        <taxon>Fusobacteriaceae</taxon>
        <taxon>Fusobacterium</taxon>
    </lineage>
</organism>
<gene>
    <name evidence="1" type="ORF">NCTC12112_01934</name>
</gene>
<evidence type="ECO:0000313" key="1">
    <source>
        <dbReference type="EMBL" id="SQJ05655.1"/>
    </source>
</evidence>
<dbReference type="AlphaFoldDB" id="A0AAX2JDM1"/>
<dbReference type="GeneID" id="78453236"/>
<evidence type="ECO:0000313" key="2">
    <source>
        <dbReference type="Proteomes" id="UP000249008"/>
    </source>
</evidence>
<sequence>MIKSELLRKKIDESGYKQSFIAKSIELTPCGLRLKISNKNEFKASEIMKLSELLSISKEERDLIFFD</sequence>
<protein>
    <recommendedName>
        <fullName evidence="3">Toxin-antitoxin system, antitoxin component, Xre family protein</fullName>
    </recommendedName>
</protein>
<dbReference type="RefSeq" id="WP_005982085.1">
    <property type="nucleotide sequence ID" value="NZ_CABKNW010000005.1"/>
</dbReference>
<proteinExistence type="predicted"/>
<evidence type="ECO:0008006" key="3">
    <source>
        <dbReference type="Google" id="ProtNLM"/>
    </source>
</evidence>
<dbReference type="Proteomes" id="UP000249008">
    <property type="component" value="Chromosome 1"/>
</dbReference>
<accession>A0AAX2JDM1</accession>
<name>A0AAX2JDM1_9FUSO</name>